<dbReference type="InterPro" id="IPR051263">
    <property type="entry name" value="C-type_cytochrome_biogenesis"/>
</dbReference>
<proteinExistence type="predicted"/>
<gene>
    <name evidence="5" type="primary">ccmI</name>
    <name evidence="5" type="ORF">COA96_12525</name>
</gene>
<organism evidence="5 6">
    <name type="scientific">SAR86 cluster bacterium</name>
    <dbReference type="NCBI Taxonomy" id="2030880"/>
    <lineage>
        <taxon>Bacteria</taxon>
        <taxon>Pseudomonadati</taxon>
        <taxon>Pseudomonadota</taxon>
        <taxon>Gammaproteobacteria</taxon>
        <taxon>SAR86 cluster</taxon>
    </lineage>
</organism>
<dbReference type="AlphaFoldDB" id="A0A2A5AVJ7"/>
<dbReference type="EMBL" id="NVVJ01000044">
    <property type="protein sequence ID" value="PCJ23111.1"/>
    <property type="molecule type" value="Genomic_DNA"/>
</dbReference>
<evidence type="ECO:0000256" key="3">
    <source>
        <dbReference type="SAM" id="Phobius"/>
    </source>
</evidence>
<dbReference type="InterPro" id="IPR017560">
    <property type="entry name" value="Cyt_c_biogenesis_CcmI"/>
</dbReference>
<name>A0A2A5AVJ7_9GAMM</name>
<keyword evidence="3" id="KW-1133">Transmembrane helix</keyword>
<evidence type="ECO:0000259" key="4">
    <source>
        <dbReference type="Pfam" id="PF23892"/>
    </source>
</evidence>
<dbReference type="Gene3D" id="1.25.40.10">
    <property type="entry name" value="Tetratricopeptide repeat domain"/>
    <property type="match status" value="1"/>
</dbReference>
<keyword evidence="3" id="KW-0812">Transmembrane</keyword>
<evidence type="ECO:0000256" key="2">
    <source>
        <dbReference type="ARBA" id="ARBA00022748"/>
    </source>
</evidence>
<dbReference type="Pfam" id="PF23892">
    <property type="entry name" value="Ig_CycH"/>
    <property type="match status" value="1"/>
</dbReference>
<dbReference type="Proteomes" id="UP000218327">
    <property type="component" value="Unassembled WGS sequence"/>
</dbReference>
<comment type="subcellular location">
    <subcellularLocation>
        <location evidence="1">Cell envelope</location>
    </subcellularLocation>
</comment>
<dbReference type="GO" id="GO:0017004">
    <property type="term" value="P:cytochrome complex assembly"/>
    <property type="evidence" value="ECO:0007669"/>
    <property type="project" value="UniProtKB-KW"/>
</dbReference>
<dbReference type="GO" id="GO:0030313">
    <property type="term" value="C:cell envelope"/>
    <property type="evidence" value="ECO:0007669"/>
    <property type="project" value="UniProtKB-SubCell"/>
</dbReference>
<dbReference type="PANTHER" id="PTHR47870">
    <property type="entry name" value="CYTOCHROME C-TYPE BIOGENESIS PROTEIN CCMH"/>
    <property type="match status" value="1"/>
</dbReference>
<feature type="domain" description="Cytochrome c-type biogenesis protein H Ig-like" evidence="4">
    <location>
        <begin position="316"/>
        <end position="420"/>
    </location>
</feature>
<dbReference type="InterPro" id="IPR011990">
    <property type="entry name" value="TPR-like_helical_dom_sf"/>
</dbReference>
<keyword evidence="2" id="KW-0201">Cytochrome c-type biogenesis</keyword>
<dbReference type="NCBIfam" id="TIGR03142">
    <property type="entry name" value="cytochro_ccmI"/>
    <property type="match status" value="1"/>
</dbReference>
<reference evidence="6" key="1">
    <citation type="submission" date="2017-08" db="EMBL/GenBank/DDBJ databases">
        <title>A dynamic microbial community with high functional redundancy inhabits the cold, oxic subseafloor aquifer.</title>
        <authorList>
            <person name="Tully B.J."/>
            <person name="Wheat C.G."/>
            <person name="Glazer B.T."/>
            <person name="Huber J.A."/>
        </authorList>
    </citation>
    <scope>NUCLEOTIDE SEQUENCE [LARGE SCALE GENOMIC DNA]</scope>
</reference>
<evidence type="ECO:0000256" key="1">
    <source>
        <dbReference type="ARBA" id="ARBA00004196"/>
    </source>
</evidence>
<comment type="caution">
    <text evidence="5">The sequence shown here is derived from an EMBL/GenBank/DDBJ whole genome shotgun (WGS) entry which is preliminary data.</text>
</comment>
<dbReference type="PANTHER" id="PTHR47870:SF4">
    <property type="entry name" value="CYTOCHROME C-TYPE BIOGENESIS PROTEIN CYCH"/>
    <property type="match status" value="1"/>
</dbReference>
<evidence type="ECO:0000313" key="6">
    <source>
        <dbReference type="Proteomes" id="UP000218327"/>
    </source>
</evidence>
<evidence type="ECO:0000313" key="5">
    <source>
        <dbReference type="EMBL" id="PCJ23111.1"/>
    </source>
</evidence>
<dbReference type="InterPro" id="IPR056412">
    <property type="entry name" value="Ig_CycH"/>
</dbReference>
<dbReference type="SUPFAM" id="SSF48452">
    <property type="entry name" value="TPR-like"/>
    <property type="match status" value="1"/>
</dbReference>
<accession>A0A2A5AVJ7</accession>
<keyword evidence="3" id="KW-0472">Membrane</keyword>
<dbReference type="GO" id="GO:0005886">
    <property type="term" value="C:plasma membrane"/>
    <property type="evidence" value="ECO:0007669"/>
    <property type="project" value="TreeGrafter"/>
</dbReference>
<feature type="transmembrane region" description="Helical" evidence="3">
    <location>
        <begin position="111"/>
        <end position="132"/>
    </location>
</feature>
<feature type="transmembrane region" description="Helical" evidence="3">
    <location>
        <begin position="6"/>
        <end position="27"/>
    </location>
</feature>
<sequence>MDISLFWFLTACLFVLAALFVLLPLLLRSRAQSFESDTLRKNENIAMYHDRTNDLETELSAGNLDQPQFDALILELQQSLLADVGEEEVADKSQSKIKATPDSSSSSKEKLVSLAVPIVLSVLLGVFSYIFYDKWGYIEDVELMSLFERTVNNADNPQESQSLIVELGNVVMDDDSKPWAWYFLAENFASLGLFNEAEVSYRRSADLMDDTREKALVLGRVAMAKYILAEFKFTPDILEVVEQARAINPAEISILQLLAADAEERQDYKVAIDYWRLLIQGNPNSEQADLLRENIASAQQLLAQDGQDVDVGPTIDINLSLAAGIELDERLRVFVAARNAAREGMPPLAVTELTVGDLPATIRLDNSSAVTAFNLSSAETIYVSALISFTGTATSQAGDYRVQSANFAPNGKHASIELLISEQLP</sequence>
<protein>
    <submittedName>
        <fullName evidence="5">C-type cytochrome biogenesis protein CcmI</fullName>
    </submittedName>
</protein>